<dbReference type="PROSITE" id="PS00570">
    <property type="entry name" value="RING_HYDROXYL_ALPHA"/>
    <property type="match status" value="1"/>
</dbReference>
<evidence type="ECO:0000256" key="4">
    <source>
        <dbReference type="ARBA" id="ARBA00022964"/>
    </source>
</evidence>
<feature type="domain" description="Rieske" evidence="9">
    <location>
        <begin position="44"/>
        <end position="153"/>
    </location>
</feature>
<dbReference type="InterPro" id="IPR001663">
    <property type="entry name" value="Rng_hydr_dOase-A"/>
</dbReference>
<dbReference type="Gene3D" id="2.102.10.10">
    <property type="entry name" value="Rieske [2Fe-2S] iron-sulphur domain"/>
    <property type="match status" value="1"/>
</dbReference>
<evidence type="ECO:0000256" key="8">
    <source>
        <dbReference type="ARBA" id="ARBA00023027"/>
    </source>
</evidence>
<evidence type="ECO:0000313" key="10">
    <source>
        <dbReference type="EMBL" id="MCK0537236.1"/>
    </source>
</evidence>
<dbReference type="Proteomes" id="UP001165524">
    <property type="component" value="Unassembled WGS sequence"/>
</dbReference>
<keyword evidence="4" id="KW-0223">Dioxygenase</keyword>
<evidence type="ECO:0000259" key="9">
    <source>
        <dbReference type="PROSITE" id="PS51296"/>
    </source>
</evidence>
<evidence type="ECO:0000256" key="3">
    <source>
        <dbReference type="ARBA" id="ARBA00022723"/>
    </source>
</evidence>
<dbReference type="InterPro" id="IPR036922">
    <property type="entry name" value="Rieske_2Fe-2S_sf"/>
</dbReference>
<dbReference type="RefSeq" id="WP_246950219.1">
    <property type="nucleotide sequence ID" value="NZ_JALKII010000003.1"/>
</dbReference>
<keyword evidence="6" id="KW-0408">Iron</keyword>
<comment type="caution">
    <text evidence="10">The sequence shown here is derived from an EMBL/GenBank/DDBJ whole genome shotgun (WGS) entry which is preliminary data.</text>
</comment>
<keyword evidence="11" id="KW-1185">Reference proteome</keyword>
<dbReference type="PANTHER" id="PTHR43756:SF1">
    <property type="entry name" value="3-PHENYLPROPIONATE_CINNAMIC ACID DIOXYGENASE SUBUNIT ALPHA"/>
    <property type="match status" value="1"/>
</dbReference>
<proteinExistence type="inferred from homology"/>
<keyword evidence="8" id="KW-0520">NAD</keyword>
<dbReference type="Pfam" id="PF00848">
    <property type="entry name" value="Ring_hydroxyl_A"/>
    <property type="match status" value="1"/>
</dbReference>
<evidence type="ECO:0000256" key="1">
    <source>
        <dbReference type="ARBA" id="ARBA00008751"/>
    </source>
</evidence>
<gene>
    <name evidence="10" type="ORF">MU846_05880</name>
</gene>
<evidence type="ECO:0000313" key="11">
    <source>
        <dbReference type="Proteomes" id="UP001165524"/>
    </source>
</evidence>
<dbReference type="PANTHER" id="PTHR43756">
    <property type="entry name" value="CHOLINE MONOOXYGENASE, CHLOROPLASTIC"/>
    <property type="match status" value="1"/>
</dbReference>
<keyword evidence="5" id="KW-0560">Oxidoreductase</keyword>
<dbReference type="SUPFAM" id="SSF55961">
    <property type="entry name" value="Bet v1-like"/>
    <property type="match status" value="1"/>
</dbReference>
<evidence type="ECO:0000256" key="6">
    <source>
        <dbReference type="ARBA" id="ARBA00023004"/>
    </source>
</evidence>
<evidence type="ECO:0000256" key="2">
    <source>
        <dbReference type="ARBA" id="ARBA00022714"/>
    </source>
</evidence>
<accession>A0ABT0E615</accession>
<dbReference type="Gene3D" id="3.90.380.10">
    <property type="entry name" value="Naphthalene 1,2-dioxygenase Alpha Subunit, Chain A, domain 1"/>
    <property type="match status" value="1"/>
</dbReference>
<dbReference type="InterPro" id="IPR017941">
    <property type="entry name" value="Rieske_2Fe-2S"/>
</dbReference>
<protein>
    <submittedName>
        <fullName evidence="10">Rieske 2Fe-2S domain-containing protein</fullName>
    </submittedName>
</protein>
<reference evidence="10" key="1">
    <citation type="submission" date="2022-04" db="EMBL/GenBank/DDBJ databases">
        <title>Alcanivorax sp. CY1518 draft genome sequence.</title>
        <authorList>
            <person name="Zhao G."/>
            <person name="An M."/>
        </authorList>
    </citation>
    <scope>NUCLEOTIDE SEQUENCE</scope>
    <source>
        <strain evidence="10">CY1518</strain>
    </source>
</reference>
<keyword evidence="3" id="KW-0479">Metal-binding</keyword>
<dbReference type="Pfam" id="PF00355">
    <property type="entry name" value="Rieske"/>
    <property type="match status" value="1"/>
</dbReference>
<dbReference type="SUPFAM" id="SSF50022">
    <property type="entry name" value="ISP domain"/>
    <property type="match status" value="1"/>
</dbReference>
<comment type="similarity">
    <text evidence="1">Belongs to the bacterial ring-hydroxylating dioxygenase alpha subunit family.</text>
</comment>
<keyword evidence="2" id="KW-0001">2Fe-2S</keyword>
<evidence type="ECO:0000256" key="5">
    <source>
        <dbReference type="ARBA" id="ARBA00023002"/>
    </source>
</evidence>
<organism evidence="10 11">
    <name type="scientific">Alcanivorax quisquiliarum</name>
    <dbReference type="NCBI Taxonomy" id="2933565"/>
    <lineage>
        <taxon>Bacteria</taxon>
        <taxon>Pseudomonadati</taxon>
        <taxon>Pseudomonadota</taxon>
        <taxon>Gammaproteobacteria</taxon>
        <taxon>Oceanospirillales</taxon>
        <taxon>Alcanivoracaceae</taxon>
        <taxon>Alcanivorax</taxon>
    </lineage>
</organism>
<dbReference type="PRINTS" id="PR00090">
    <property type="entry name" value="RNGDIOXGNASE"/>
</dbReference>
<dbReference type="InterPro" id="IPR015879">
    <property type="entry name" value="Ring_hydroxy_dOase_asu_C_dom"/>
</dbReference>
<sequence length="434" mass="49323">MTTLIPIGRDYESLVQEDRVHSAVFTDEEIFQDELERIFHRTWVFALHESEIPNAGDFKRLQLGRYPVIATRDEEGGLHLLINRCRHRGAQVCESNHGNTRRFQCWYHGWTYDCRGDLVGLTGPEGYDENFDPTQHGLTPVPRVESYRGFVFASFAKEGMSLSDYLGPTKPYIDIMVDASPTGELEVKPNVLNRTRYRGNWKQVGMDGYHPHYVHMSVFKIFSKRESTTGSAVGALQLEDPFSDASTSRTRGFPNGHAALDFREQRQPHADNAIAELRQSEDGARYVDDMIKAYGEERARDLIAWHGDPHLGIFPNLQLIHGHVRVVVPIGPGETEVQMYPVFLKGVEPSINEKRLRSHEAFYGPAAAGSPDDAEIFERTQRGLIADIDPWVPLARGMHREQVDEDGSVVAYISDEITQRAQMKEWKKLMTAKK</sequence>
<dbReference type="PROSITE" id="PS51296">
    <property type="entry name" value="RIESKE"/>
    <property type="match status" value="1"/>
</dbReference>
<dbReference type="InterPro" id="IPR015881">
    <property type="entry name" value="ARHD_Rieske_2Fe_2S"/>
</dbReference>
<name>A0ABT0E615_9GAMM</name>
<keyword evidence="7" id="KW-0411">Iron-sulfur</keyword>
<dbReference type="EMBL" id="JALKII010000003">
    <property type="protein sequence ID" value="MCK0537236.1"/>
    <property type="molecule type" value="Genomic_DNA"/>
</dbReference>
<evidence type="ECO:0000256" key="7">
    <source>
        <dbReference type="ARBA" id="ARBA00023014"/>
    </source>
</evidence>